<sequence length="123" mass="14367">MANLAVGTEVFDEYCTSTNSTFVAKCAKTVESHNKRILLAKGKYPVEWQYVSITFECKHFGTYKITKASPLEKGKCKSRKREEDGEDEEQEGEEEKIKKGKRRRRRNLKEEEEEEDEEPKNNN</sequence>
<dbReference type="Proteomes" id="UP000735302">
    <property type="component" value="Unassembled WGS sequence"/>
</dbReference>
<dbReference type="EMBL" id="BLXT01001714">
    <property type="protein sequence ID" value="GFN87482.1"/>
    <property type="molecule type" value="Genomic_DNA"/>
</dbReference>
<name>A0AAV3YYA0_9GAST</name>
<feature type="compositionally biased region" description="Acidic residues" evidence="1">
    <location>
        <begin position="84"/>
        <end position="94"/>
    </location>
</feature>
<dbReference type="AlphaFoldDB" id="A0AAV3YYA0"/>
<feature type="compositionally biased region" description="Basic and acidic residues" evidence="1">
    <location>
        <begin position="71"/>
        <end position="83"/>
    </location>
</feature>
<feature type="compositionally biased region" description="Basic residues" evidence="1">
    <location>
        <begin position="98"/>
        <end position="107"/>
    </location>
</feature>
<proteinExistence type="predicted"/>
<reference evidence="2 3" key="1">
    <citation type="journal article" date="2021" name="Elife">
        <title>Chloroplast acquisition without the gene transfer in kleptoplastic sea slugs, Plakobranchus ocellatus.</title>
        <authorList>
            <person name="Maeda T."/>
            <person name="Takahashi S."/>
            <person name="Yoshida T."/>
            <person name="Shimamura S."/>
            <person name="Takaki Y."/>
            <person name="Nagai Y."/>
            <person name="Toyoda A."/>
            <person name="Suzuki Y."/>
            <person name="Arimoto A."/>
            <person name="Ishii H."/>
            <person name="Satoh N."/>
            <person name="Nishiyama T."/>
            <person name="Hasebe M."/>
            <person name="Maruyama T."/>
            <person name="Minagawa J."/>
            <person name="Obokata J."/>
            <person name="Shigenobu S."/>
        </authorList>
    </citation>
    <scope>NUCLEOTIDE SEQUENCE [LARGE SCALE GENOMIC DNA]</scope>
</reference>
<comment type="caution">
    <text evidence="2">The sequence shown here is derived from an EMBL/GenBank/DDBJ whole genome shotgun (WGS) entry which is preliminary data.</text>
</comment>
<gene>
    <name evidence="2" type="ORF">PoB_001398800</name>
</gene>
<protein>
    <submittedName>
        <fullName evidence="2">Uncharacterized protein</fullName>
    </submittedName>
</protein>
<evidence type="ECO:0000313" key="2">
    <source>
        <dbReference type="EMBL" id="GFN87482.1"/>
    </source>
</evidence>
<organism evidence="2 3">
    <name type="scientific">Plakobranchus ocellatus</name>
    <dbReference type="NCBI Taxonomy" id="259542"/>
    <lineage>
        <taxon>Eukaryota</taxon>
        <taxon>Metazoa</taxon>
        <taxon>Spiralia</taxon>
        <taxon>Lophotrochozoa</taxon>
        <taxon>Mollusca</taxon>
        <taxon>Gastropoda</taxon>
        <taxon>Heterobranchia</taxon>
        <taxon>Euthyneura</taxon>
        <taxon>Panpulmonata</taxon>
        <taxon>Sacoglossa</taxon>
        <taxon>Placobranchoidea</taxon>
        <taxon>Plakobranchidae</taxon>
        <taxon>Plakobranchus</taxon>
    </lineage>
</organism>
<feature type="region of interest" description="Disordered" evidence="1">
    <location>
        <begin position="71"/>
        <end position="123"/>
    </location>
</feature>
<evidence type="ECO:0000256" key="1">
    <source>
        <dbReference type="SAM" id="MobiDB-lite"/>
    </source>
</evidence>
<evidence type="ECO:0000313" key="3">
    <source>
        <dbReference type="Proteomes" id="UP000735302"/>
    </source>
</evidence>
<feature type="compositionally biased region" description="Acidic residues" evidence="1">
    <location>
        <begin position="110"/>
        <end position="123"/>
    </location>
</feature>
<keyword evidence="3" id="KW-1185">Reference proteome</keyword>
<accession>A0AAV3YYA0</accession>